<evidence type="ECO:0008006" key="3">
    <source>
        <dbReference type="Google" id="ProtNLM"/>
    </source>
</evidence>
<proteinExistence type="predicted"/>
<evidence type="ECO:0000313" key="2">
    <source>
        <dbReference type="Proteomes" id="UP000315133"/>
    </source>
</evidence>
<keyword evidence="2" id="KW-1185">Reference proteome</keyword>
<dbReference type="InterPro" id="IPR011990">
    <property type="entry name" value="TPR-like_helical_dom_sf"/>
</dbReference>
<organism evidence="1 2">
    <name type="scientific">Ornithinimicrobium humiphilum</name>
    <dbReference type="NCBI Taxonomy" id="125288"/>
    <lineage>
        <taxon>Bacteria</taxon>
        <taxon>Bacillati</taxon>
        <taxon>Actinomycetota</taxon>
        <taxon>Actinomycetes</taxon>
        <taxon>Micrococcales</taxon>
        <taxon>Ornithinimicrobiaceae</taxon>
        <taxon>Ornithinimicrobium</taxon>
    </lineage>
</organism>
<protein>
    <recommendedName>
        <fullName evidence="3">Tetratricopeptide repeat protein</fullName>
    </recommendedName>
</protein>
<dbReference type="Proteomes" id="UP000315133">
    <property type="component" value="Unassembled WGS sequence"/>
</dbReference>
<accession>A0A543KQB3</accession>
<comment type="caution">
    <text evidence="1">The sequence shown here is derived from an EMBL/GenBank/DDBJ whole genome shotgun (WGS) entry which is preliminary data.</text>
</comment>
<sequence>MQVYGGGEYPAYVIDDDTLREELLDPEEAREWCEETPDHPDAVSFWRMLGELDRALVAGERVLLDREPGTVGWASGAVRLAHVHHWREEYAEAHELLDAAEEVFATGEGAPLLAFVHQHRAKALLDEGRLEEAADAARRALALRTGRVGDGLLASSRQTLARIERALAERSTP</sequence>
<gene>
    <name evidence="1" type="ORF">FB476_2169</name>
</gene>
<reference evidence="1 2" key="1">
    <citation type="submission" date="2019-06" db="EMBL/GenBank/DDBJ databases">
        <title>Sequencing the genomes of 1000 actinobacteria strains.</title>
        <authorList>
            <person name="Klenk H.-P."/>
        </authorList>
    </citation>
    <scope>NUCLEOTIDE SEQUENCE [LARGE SCALE GENOMIC DNA]</scope>
    <source>
        <strain evidence="1 2">DSM 12362</strain>
    </source>
</reference>
<evidence type="ECO:0000313" key="1">
    <source>
        <dbReference type="EMBL" id="TQM97265.1"/>
    </source>
</evidence>
<dbReference type="EMBL" id="VFPU01000001">
    <property type="protein sequence ID" value="TQM97265.1"/>
    <property type="molecule type" value="Genomic_DNA"/>
</dbReference>
<dbReference type="AlphaFoldDB" id="A0A543KQB3"/>
<name>A0A543KQB3_9MICO</name>
<dbReference type="Gene3D" id="1.25.40.10">
    <property type="entry name" value="Tetratricopeptide repeat domain"/>
    <property type="match status" value="1"/>
</dbReference>
<dbReference type="SUPFAM" id="SSF48452">
    <property type="entry name" value="TPR-like"/>
    <property type="match status" value="1"/>
</dbReference>